<dbReference type="PANTHER" id="PTHR11972">
    <property type="entry name" value="NADPH OXIDASE"/>
    <property type="match status" value="1"/>
</dbReference>
<name>A0A540KBN2_MALBA</name>
<keyword evidence="1" id="KW-0560">Oxidoreductase</keyword>
<sequence length="61" mass="7476">MLNGTRKAFRKIFELFLYTHHLYIVFLVFFVFHVGFSYACIMLPGFYLFLIDRFFRVRLLS</sequence>
<comment type="caution">
    <text evidence="2">The sequence shown here is derived from an EMBL/GenBank/DDBJ whole genome shotgun (WGS) entry which is preliminary data.</text>
</comment>
<dbReference type="STRING" id="106549.A0A540KBN2"/>
<evidence type="ECO:0000313" key="3">
    <source>
        <dbReference type="Proteomes" id="UP000315295"/>
    </source>
</evidence>
<reference evidence="2 3" key="1">
    <citation type="journal article" date="2019" name="G3 (Bethesda)">
        <title>Sequencing of a Wild Apple (Malus baccata) Genome Unravels the Differences Between Cultivated and Wild Apple Species Regarding Disease Resistance and Cold Tolerance.</title>
        <authorList>
            <person name="Chen X."/>
        </authorList>
    </citation>
    <scope>NUCLEOTIDE SEQUENCE [LARGE SCALE GENOMIC DNA]</scope>
    <source>
        <strain evidence="3">cv. Shandingzi</strain>
        <tissue evidence="2">Leaves</tissue>
    </source>
</reference>
<dbReference type="EMBL" id="VIEB01001536">
    <property type="protein sequence ID" value="TQD71540.1"/>
    <property type="molecule type" value="Genomic_DNA"/>
</dbReference>
<organism evidence="2 3">
    <name type="scientific">Malus baccata</name>
    <name type="common">Siberian crab apple</name>
    <name type="synonym">Pyrus baccata</name>
    <dbReference type="NCBI Taxonomy" id="106549"/>
    <lineage>
        <taxon>Eukaryota</taxon>
        <taxon>Viridiplantae</taxon>
        <taxon>Streptophyta</taxon>
        <taxon>Embryophyta</taxon>
        <taxon>Tracheophyta</taxon>
        <taxon>Spermatophyta</taxon>
        <taxon>Magnoliopsida</taxon>
        <taxon>eudicotyledons</taxon>
        <taxon>Gunneridae</taxon>
        <taxon>Pentapetalae</taxon>
        <taxon>rosids</taxon>
        <taxon>fabids</taxon>
        <taxon>Rosales</taxon>
        <taxon>Rosaceae</taxon>
        <taxon>Amygdaloideae</taxon>
        <taxon>Maleae</taxon>
        <taxon>Malus</taxon>
    </lineage>
</organism>
<gene>
    <name evidence="2" type="ORF">C1H46_042927</name>
</gene>
<dbReference type="InterPro" id="IPR050369">
    <property type="entry name" value="RBOH/FRE"/>
</dbReference>
<evidence type="ECO:0000313" key="2">
    <source>
        <dbReference type="EMBL" id="TQD71540.1"/>
    </source>
</evidence>
<dbReference type="AlphaFoldDB" id="A0A540KBN2"/>
<keyword evidence="3" id="KW-1185">Reference proteome</keyword>
<protein>
    <recommendedName>
        <fullName evidence="4">Ferric oxidoreductase domain-containing protein</fullName>
    </recommendedName>
</protein>
<evidence type="ECO:0000256" key="1">
    <source>
        <dbReference type="ARBA" id="ARBA00023002"/>
    </source>
</evidence>
<accession>A0A540KBN2</accession>
<dbReference type="PANTHER" id="PTHR11972:SF41">
    <property type="entry name" value="FERRIC REDUCTION OXIDASE 2"/>
    <property type="match status" value="1"/>
</dbReference>
<proteinExistence type="predicted"/>
<evidence type="ECO:0008006" key="4">
    <source>
        <dbReference type="Google" id="ProtNLM"/>
    </source>
</evidence>
<dbReference type="GO" id="GO:0005886">
    <property type="term" value="C:plasma membrane"/>
    <property type="evidence" value="ECO:0007669"/>
    <property type="project" value="TreeGrafter"/>
</dbReference>
<dbReference type="GO" id="GO:0000293">
    <property type="term" value="F:ferric-chelate reductase activity"/>
    <property type="evidence" value="ECO:0007669"/>
    <property type="project" value="TreeGrafter"/>
</dbReference>
<dbReference type="Proteomes" id="UP000315295">
    <property type="component" value="Unassembled WGS sequence"/>
</dbReference>